<reference evidence="2" key="1">
    <citation type="journal article" date="2019" name="Int. J. Syst. Evol. Microbiol.">
        <title>The Global Catalogue of Microorganisms (GCM) 10K type strain sequencing project: providing services to taxonomists for standard genome sequencing and annotation.</title>
        <authorList>
            <consortium name="The Broad Institute Genomics Platform"/>
            <consortium name="The Broad Institute Genome Sequencing Center for Infectious Disease"/>
            <person name="Wu L."/>
            <person name="Ma J."/>
        </authorList>
    </citation>
    <scope>NUCLEOTIDE SEQUENCE [LARGE SCALE GENOMIC DNA]</scope>
    <source>
        <strain evidence="2">NBRC 110107</strain>
    </source>
</reference>
<evidence type="ECO:0008006" key="3">
    <source>
        <dbReference type="Google" id="ProtNLM"/>
    </source>
</evidence>
<dbReference type="SUPFAM" id="SSF53335">
    <property type="entry name" value="S-adenosyl-L-methionine-dependent methyltransferases"/>
    <property type="match status" value="1"/>
</dbReference>
<protein>
    <recommendedName>
        <fullName evidence="3">DUF3052 domain-containing protein</fullName>
    </recommendedName>
</protein>
<dbReference type="InterPro" id="IPR029063">
    <property type="entry name" value="SAM-dependent_MTases_sf"/>
</dbReference>
<accession>A0ABQ6BHB4</accession>
<keyword evidence="2" id="KW-1185">Reference proteome</keyword>
<name>A0ABQ6BHB4_9CAUL</name>
<dbReference type="EMBL" id="BSOY01000009">
    <property type="protein sequence ID" value="GLS00706.1"/>
    <property type="molecule type" value="Genomic_DNA"/>
</dbReference>
<dbReference type="RefSeq" id="WP_284221212.1">
    <property type="nucleotide sequence ID" value="NZ_BSOY01000009.1"/>
</dbReference>
<evidence type="ECO:0000313" key="2">
    <source>
        <dbReference type="Proteomes" id="UP001156921"/>
    </source>
</evidence>
<evidence type="ECO:0000313" key="1">
    <source>
        <dbReference type="EMBL" id="GLS00706.1"/>
    </source>
</evidence>
<sequence>MSGPVGYSGKPLIQKLGLKESRILKPIAAPGAYSDWIEPLPLGAVVDADAAQADLVHLFVRDRAELERGAAPALAAVRPGGMLWVSWPRKSSPLFRDLTEDGLREILLPTGWVDVKVCAVSTDWSGLKFLRRKA</sequence>
<organism evidence="1 2">
    <name type="scientific">Brevundimonas denitrificans</name>
    <dbReference type="NCBI Taxonomy" id="1443434"/>
    <lineage>
        <taxon>Bacteria</taxon>
        <taxon>Pseudomonadati</taxon>
        <taxon>Pseudomonadota</taxon>
        <taxon>Alphaproteobacteria</taxon>
        <taxon>Caulobacterales</taxon>
        <taxon>Caulobacteraceae</taxon>
        <taxon>Brevundimonas</taxon>
    </lineage>
</organism>
<gene>
    <name evidence="1" type="ORF">GCM10007859_07140</name>
</gene>
<comment type="caution">
    <text evidence="1">The sequence shown here is derived from an EMBL/GenBank/DDBJ whole genome shotgun (WGS) entry which is preliminary data.</text>
</comment>
<proteinExistence type="predicted"/>
<dbReference type="Proteomes" id="UP001156921">
    <property type="component" value="Unassembled WGS sequence"/>
</dbReference>